<dbReference type="AlphaFoldDB" id="A0A3P1XWM4"/>
<organism evidence="3 4">
    <name type="scientific">Tannerella forsythia</name>
    <name type="common">Bacteroides forsythus</name>
    <dbReference type="NCBI Taxonomy" id="28112"/>
    <lineage>
        <taxon>Bacteria</taxon>
        <taxon>Pseudomonadati</taxon>
        <taxon>Bacteroidota</taxon>
        <taxon>Bacteroidia</taxon>
        <taxon>Bacteroidales</taxon>
        <taxon>Tannerellaceae</taxon>
        <taxon>Tannerella</taxon>
    </lineage>
</organism>
<dbReference type="SUPFAM" id="SSF55811">
    <property type="entry name" value="Nudix"/>
    <property type="match status" value="1"/>
</dbReference>
<dbReference type="InterPro" id="IPR020084">
    <property type="entry name" value="NUDIX_hydrolase_CS"/>
</dbReference>
<dbReference type="Pfam" id="PF00293">
    <property type="entry name" value="NUDIX"/>
    <property type="match status" value="1"/>
</dbReference>
<dbReference type="CDD" id="cd04681">
    <property type="entry name" value="NUDIX_Hydrolase"/>
    <property type="match status" value="1"/>
</dbReference>
<dbReference type="PANTHER" id="PTHR43736:SF1">
    <property type="entry name" value="DIHYDRONEOPTERIN TRIPHOSPHATE DIPHOSPHATASE"/>
    <property type="match status" value="1"/>
</dbReference>
<reference evidence="3 4" key="1">
    <citation type="submission" date="2018-11" db="EMBL/GenBank/DDBJ databases">
        <title>Genomes From Bacteria Associated with the Canine Oral Cavity: a Test Case for Automated Genome-Based Taxonomic Assignment.</title>
        <authorList>
            <person name="Coil D.A."/>
            <person name="Jospin G."/>
            <person name="Darling A.E."/>
            <person name="Wallis C."/>
            <person name="Davis I.J."/>
            <person name="Harris S."/>
            <person name="Eisen J.A."/>
            <person name="Holcombe L.J."/>
            <person name="O'Flynn C."/>
        </authorList>
    </citation>
    <scope>NUCLEOTIDE SEQUENCE [LARGE SCALE GENOMIC DNA]</scope>
    <source>
        <strain evidence="3 4">OH2617_COT-023</strain>
    </source>
</reference>
<name>A0A3P1XWM4_TANFO</name>
<evidence type="ECO:0000313" key="3">
    <source>
        <dbReference type="EMBL" id="RRD62378.1"/>
    </source>
</evidence>
<dbReference type="OrthoDB" id="9786141at2"/>
<dbReference type="GO" id="GO:0016787">
    <property type="term" value="F:hydrolase activity"/>
    <property type="evidence" value="ECO:0007669"/>
    <property type="project" value="UniProtKB-KW"/>
</dbReference>
<dbReference type="PROSITE" id="PS00893">
    <property type="entry name" value="NUDIX_BOX"/>
    <property type="match status" value="1"/>
</dbReference>
<gene>
    <name evidence="3" type="ORF">EII40_03810</name>
</gene>
<dbReference type="EMBL" id="RQYS01000012">
    <property type="protein sequence ID" value="RRD62378.1"/>
    <property type="molecule type" value="Genomic_DNA"/>
</dbReference>
<sequence>MTEMSVHPLEDFRYCPQCGTSDFVVHDGKSKCCEGCGFVYYYNSAASTAAIILNERDELLVCRRAQDPARGTLDLPGGFCDCSETAEGGVVREVREETGLHVMRTTYLFSLPNRYLYSGFWVHTTDLFFRCEVPSSSVAIARDDASELLWIPRNDLKVRDFGLESIRKGIEIFLSGNF</sequence>
<dbReference type="RefSeq" id="WP_124750950.1">
    <property type="nucleotide sequence ID" value="NZ_RQYS01000012.1"/>
</dbReference>
<dbReference type="InterPro" id="IPR000086">
    <property type="entry name" value="NUDIX_hydrolase_dom"/>
</dbReference>
<dbReference type="PROSITE" id="PS51462">
    <property type="entry name" value="NUDIX"/>
    <property type="match status" value="1"/>
</dbReference>
<evidence type="ECO:0000256" key="1">
    <source>
        <dbReference type="ARBA" id="ARBA00022801"/>
    </source>
</evidence>
<evidence type="ECO:0000313" key="4">
    <source>
        <dbReference type="Proteomes" id="UP000278609"/>
    </source>
</evidence>
<proteinExistence type="predicted"/>
<feature type="domain" description="Nudix hydrolase" evidence="2">
    <location>
        <begin position="43"/>
        <end position="174"/>
    </location>
</feature>
<dbReference type="InterPro" id="IPR015797">
    <property type="entry name" value="NUDIX_hydrolase-like_dom_sf"/>
</dbReference>
<keyword evidence="1" id="KW-0378">Hydrolase</keyword>
<protein>
    <submittedName>
        <fullName evidence="3">NUDIX domain-containing protein</fullName>
    </submittedName>
</protein>
<dbReference type="PANTHER" id="PTHR43736">
    <property type="entry name" value="ADP-RIBOSE PYROPHOSPHATASE"/>
    <property type="match status" value="1"/>
</dbReference>
<accession>A0A3P1XWM4</accession>
<dbReference type="Gene3D" id="3.90.79.10">
    <property type="entry name" value="Nucleoside Triphosphate Pyrophosphohydrolase"/>
    <property type="match status" value="1"/>
</dbReference>
<dbReference type="Proteomes" id="UP000278609">
    <property type="component" value="Unassembled WGS sequence"/>
</dbReference>
<evidence type="ECO:0000259" key="2">
    <source>
        <dbReference type="PROSITE" id="PS51462"/>
    </source>
</evidence>
<comment type="caution">
    <text evidence="3">The sequence shown here is derived from an EMBL/GenBank/DDBJ whole genome shotgun (WGS) entry which is preliminary data.</text>
</comment>